<sequence length="87" mass="9646">MATELKFASNRKTKKYLSSVAPGTVVMFVDELGDVNTALVVKSHPANIYVGVFDLFRKVFVELPHSLVVTEMDACIEILGEVMVEEQ</sequence>
<dbReference type="Proteomes" id="UP000224246">
    <property type="component" value="Segment"/>
</dbReference>
<reference evidence="1 2" key="1">
    <citation type="journal article" date="2015" name="Genome Announc.">
        <title>Complete Genome Sequence of Enterotoxigenic Escherichia coli Myophage Murica.</title>
        <authorList>
            <person name="Wilder J.N."/>
            <person name="Lancaster J.C."/>
            <person name="Cahill J.L."/>
            <person name="Rasche E.S."/>
            <person name="Kuty Everett G.F."/>
        </authorList>
    </citation>
    <scope>NUCLEOTIDE SEQUENCE [LARGE SCALE GENOMIC DNA]</scope>
</reference>
<protein>
    <submittedName>
        <fullName evidence="1">Uncharacterized protein</fullName>
    </submittedName>
</protein>
<keyword evidence="2" id="KW-1185">Reference proteome</keyword>
<proteinExistence type="predicted"/>
<name>A0A0K1LPM8_9CAUD</name>
<evidence type="ECO:0000313" key="1">
    <source>
        <dbReference type="EMBL" id="AKU44105.1"/>
    </source>
</evidence>
<gene>
    <name evidence="1" type="ORF">CPT_Murica13</name>
</gene>
<organism evidence="1 2">
    <name type="scientific">Escherichia phage Murica</name>
    <dbReference type="NCBI Taxonomy" id="1675606"/>
    <lineage>
        <taxon>Viruses</taxon>
        <taxon>Duplodnaviria</taxon>
        <taxon>Heunggongvirae</taxon>
        <taxon>Uroviricota</taxon>
        <taxon>Caudoviricetes</taxon>
        <taxon>Vequintavirinae</taxon>
        <taxon>Vequintavirus</taxon>
        <taxon>Vequintavirus murica</taxon>
    </lineage>
</organism>
<dbReference type="EMBL" id="KT001917">
    <property type="protein sequence ID" value="AKU44105.1"/>
    <property type="molecule type" value="Genomic_DNA"/>
</dbReference>
<accession>A0A0K1LPM8</accession>
<evidence type="ECO:0000313" key="2">
    <source>
        <dbReference type="Proteomes" id="UP000224246"/>
    </source>
</evidence>